<gene>
    <name evidence="2" type="ORF">BGZ65_003515</name>
</gene>
<accession>A0A9P6LTW7</accession>
<dbReference type="EMBL" id="JAAAHW010009412">
    <property type="protein sequence ID" value="KAF9941416.1"/>
    <property type="molecule type" value="Genomic_DNA"/>
</dbReference>
<name>A0A9P6LTW7_9FUNG</name>
<reference evidence="2" key="1">
    <citation type="journal article" date="2020" name="Fungal Divers.">
        <title>Resolving the Mortierellaceae phylogeny through synthesis of multi-gene phylogenetics and phylogenomics.</title>
        <authorList>
            <person name="Vandepol N."/>
            <person name="Liber J."/>
            <person name="Desiro A."/>
            <person name="Na H."/>
            <person name="Kennedy M."/>
            <person name="Barry K."/>
            <person name="Grigoriev I.V."/>
            <person name="Miller A.N."/>
            <person name="O'Donnell K."/>
            <person name="Stajich J.E."/>
            <person name="Bonito G."/>
        </authorList>
    </citation>
    <scope>NUCLEOTIDE SEQUENCE</scope>
    <source>
        <strain evidence="2">MES-2147</strain>
    </source>
</reference>
<feature type="region of interest" description="Disordered" evidence="1">
    <location>
        <begin position="199"/>
        <end position="220"/>
    </location>
</feature>
<proteinExistence type="predicted"/>
<keyword evidence="3" id="KW-1185">Reference proteome</keyword>
<evidence type="ECO:0000313" key="3">
    <source>
        <dbReference type="Proteomes" id="UP000749646"/>
    </source>
</evidence>
<comment type="caution">
    <text evidence="2">The sequence shown here is derived from an EMBL/GenBank/DDBJ whole genome shotgun (WGS) entry which is preliminary data.</text>
</comment>
<organism evidence="2 3">
    <name type="scientific">Modicella reniformis</name>
    <dbReference type="NCBI Taxonomy" id="1440133"/>
    <lineage>
        <taxon>Eukaryota</taxon>
        <taxon>Fungi</taxon>
        <taxon>Fungi incertae sedis</taxon>
        <taxon>Mucoromycota</taxon>
        <taxon>Mortierellomycotina</taxon>
        <taxon>Mortierellomycetes</taxon>
        <taxon>Mortierellales</taxon>
        <taxon>Mortierellaceae</taxon>
        <taxon>Modicella</taxon>
    </lineage>
</organism>
<dbReference type="Proteomes" id="UP000749646">
    <property type="component" value="Unassembled WGS sequence"/>
</dbReference>
<protein>
    <submittedName>
        <fullName evidence="2">Uncharacterized protein</fullName>
    </submittedName>
</protein>
<evidence type="ECO:0000313" key="2">
    <source>
        <dbReference type="EMBL" id="KAF9941416.1"/>
    </source>
</evidence>
<evidence type="ECO:0000256" key="1">
    <source>
        <dbReference type="SAM" id="MobiDB-lite"/>
    </source>
</evidence>
<sequence>MSIGRSNELTTFKKSDILAYLDLESPRQLLVVSITTKNDYFEGIPFQGIMRNAEIVRKNKIGLTETQETPEERLFSVQQSIRQYIQHQKCGGEVSAQDFQHAITAFVRIHLDKVASRLSPGISLQLTAKVRGYSGAEAGSVLAASDHGFTPDVDLRKKAKARRLRSRNMDNNARYSLPSECLTSRQHSATQSYLAQFGQDPAVAERTGQGSKDLKKKNKHPTQSILETICSRKEADTMVLQDYGSLLKLLFVGDKDQIREDKNKAQTSYGHGPR</sequence>
<dbReference type="AlphaFoldDB" id="A0A9P6LTW7"/>